<evidence type="ECO:0000256" key="6">
    <source>
        <dbReference type="SAM" id="MobiDB-lite"/>
    </source>
</evidence>
<dbReference type="AlphaFoldDB" id="A0A059A9Q6"/>
<accession>A0A059A9Q6</accession>
<dbReference type="eggNOG" id="ENOG502QV1G">
    <property type="taxonomic scope" value="Eukaryota"/>
</dbReference>
<comment type="subcellular location">
    <subcellularLocation>
        <location evidence="1">Membrane</location>
        <topology evidence="1">Single-pass type II membrane protein</topology>
    </subcellularLocation>
</comment>
<keyword evidence="3" id="KW-0808">Transferase</keyword>
<dbReference type="Pfam" id="PF02485">
    <property type="entry name" value="Branch"/>
    <property type="match status" value="1"/>
</dbReference>
<feature type="region of interest" description="Disordered" evidence="6">
    <location>
        <begin position="52"/>
        <end position="71"/>
    </location>
</feature>
<dbReference type="PANTHER" id="PTHR31042">
    <property type="entry name" value="CORE-2/I-BRANCHING BETA-1,6-N-ACETYLGLUCOSAMINYLTRANSFERASE FAMILY PROTEIN-RELATED"/>
    <property type="match status" value="1"/>
</dbReference>
<name>A0A059A9Q6_EUCGR</name>
<dbReference type="GO" id="GO:0016757">
    <property type="term" value="F:glycosyltransferase activity"/>
    <property type="evidence" value="ECO:0007669"/>
    <property type="project" value="UniProtKB-KW"/>
</dbReference>
<evidence type="ECO:0000256" key="4">
    <source>
        <dbReference type="ARBA" id="ARBA00023136"/>
    </source>
</evidence>
<dbReference type="EMBL" id="KK198762">
    <property type="protein sequence ID" value="KCW50578.1"/>
    <property type="molecule type" value="Genomic_DNA"/>
</dbReference>
<dbReference type="InterPro" id="IPR044174">
    <property type="entry name" value="BC10-like"/>
</dbReference>
<dbReference type="OrthoDB" id="191334at2759"/>
<dbReference type="InterPro" id="IPR003406">
    <property type="entry name" value="Glyco_trans_14"/>
</dbReference>
<keyword evidence="2" id="KW-0328">Glycosyltransferase</keyword>
<evidence type="ECO:0000256" key="2">
    <source>
        <dbReference type="ARBA" id="ARBA00022676"/>
    </source>
</evidence>
<proteinExistence type="predicted"/>
<evidence type="ECO:0000256" key="5">
    <source>
        <dbReference type="ARBA" id="ARBA00023180"/>
    </source>
</evidence>
<organism evidence="8">
    <name type="scientific">Eucalyptus grandis</name>
    <name type="common">Flooded gum</name>
    <dbReference type="NCBI Taxonomy" id="71139"/>
    <lineage>
        <taxon>Eukaryota</taxon>
        <taxon>Viridiplantae</taxon>
        <taxon>Streptophyta</taxon>
        <taxon>Embryophyta</taxon>
        <taxon>Tracheophyta</taxon>
        <taxon>Spermatophyta</taxon>
        <taxon>Magnoliopsida</taxon>
        <taxon>eudicotyledons</taxon>
        <taxon>Gunneridae</taxon>
        <taxon>Pentapetalae</taxon>
        <taxon>rosids</taxon>
        <taxon>malvids</taxon>
        <taxon>Myrtales</taxon>
        <taxon>Myrtaceae</taxon>
        <taxon>Myrtoideae</taxon>
        <taxon>Eucalypteae</taxon>
        <taxon>Eucalyptus</taxon>
    </lineage>
</organism>
<feature type="chain" id="PRO_5001572070" evidence="7">
    <location>
        <begin position="29"/>
        <end position="389"/>
    </location>
</feature>
<keyword evidence="5" id="KW-0325">Glycoprotein</keyword>
<keyword evidence="7" id="KW-0732">Signal</keyword>
<dbReference type="FunCoup" id="A0A059A9Q6">
    <property type="interactions" value="45"/>
</dbReference>
<evidence type="ECO:0000256" key="3">
    <source>
        <dbReference type="ARBA" id="ARBA00022679"/>
    </source>
</evidence>
<dbReference type="OMA" id="PNLPERY"/>
<evidence type="ECO:0000256" key="1">
    <source>
        <dbReference type="ARBA" id="ARBA00004606"/>
    </source>
</evidence>
<dbReference type="Gramene" id="KCW50578">
    <property type="protein sequence ID" value="KCW50578"/>
    <property type="gene ID" value="EUGRSUZ_J00291"/>
</dbReference>
<dbReference type="InParanoid" id="A0A059A9Q6"/>
<keyword evidence="4" id="KW-0472">Membrane</keyword>
<dbReference type="PANTHER" id="PTHR31042:SF108">
    <property type="entry name" value="CORE-2_I-BRANCHING BETA-1,6-N-ACETYLGLUCOSAMINYLTRANSFERASE FAMILY PROTEIN"/>
    <property type="match status" value="1"/>
</dbReference>
<dbReference type="GO" id="GO:0016020">
    <property type="term" value="C:membrane"/>
    <property type="evidence" value="ECO:0007669"/>
    <property type="project" value="UniProtKB-SubCell"/>
</dbReference>
<evidence type="ECO:0000256" key="7">
    <source>
        <dbReference type="SAM" id="SignalP"/>
    </source>
</evidence>
<protein>
    <submittedName>
        <fullName evidence="8">Uncharacterized protein</fullName>
    </submittedName>
</protein>
<feature type="signal peptide" evidence="7">
    <location>
        <begin position="1"/>
        <end position="28"/>
    </location>
</feature>
<evidence type="ECO:0000313" key="8">
    <source>
        <dbReference type="EMBL" id="KCW50578.1"/>
    </source>
</evidence>
<sequence>MVTSPYVLVLSLMLSVSLLLFLFSSIHPGKNLPLSLRDENDDLLLFRRASGAGSPSHAAATSTSTSTSSSRSFPAKFARLGARNSRPKIAFLFLTNSDLSFSPLWEKFFSGHSRYYNIYIHADPSSKFAPPDGVFRNRLFPSKKTERASPTLIAAARRLLAEAIIDDPANFYFALVSQHCVPLHSFRYMYDALFGDSISAIKAYINPEKYKSYIEILADEPNLFERYTARGEQVMLPEVRFEQFRVGSQFFVLTKRHALLVIEDTKLWKKFRLPCLNKECCYPEEHYFPTLLSMSDPKGCSHYTLTRVNWTGSFDGHPHLYQPEEISQELVHELRQSESNYSYFFARKFTPDCLEPLMKIADTVIEKNGSFEVFKKGIFSPSLGFSERS</sequence>
<dbReference type="STRING" id="71139.A0A059A9Q6"/>
<gene>
    <name evidence="8" type="ORF">EUGRSUZ_J00291</name>
</gene>
<dbReference type="KEGG" id="egr:104421159"/>
<reference evidence="8" key="1">
    <citation type="submission" date="2013-07" db="EMBL/GenBank/DDBJ databases">
        <title>The genome of Eucalyptus grandis.</title>
        <authorList>
            <person name="Schmutz J."/>
            <person name="Hayes R."/>
            <person name="Myburg A."/>
            <person name="Tuskan G."/>
            <person name="Grattapaglia D."/>
            <person name="Rokhsar D.S."/>
        </authorList>
    </citation>
    <scope>NUCLEOTIDE SEQUENCE</scope>
    <source>
        <tissue evidence="8">Leaf extractions</tissue>
    </source>
</reference>